<gene>
    <name evidence="4" type="ORF">LZL92_03225</name>
</gene>
<proteinExistence type="predicted"/>
<evidence type="ECO:0000313" key="5">
    <source>
        <dbReference type="Proteomes" id="UP001206331"/>
    </source>
</evidence>
<organism evidence="4 5">
    <name type="scientific">Actinobacillus suis</name>
    <dbReference type="NCBI Taxonomy" id="716"/>
    <lineage>
        <taxon>Bacteria</taxon>
        <taxon>Pseudomonadati</taxon>
        <taxon>Pseudomonadota</taxon>
        <taxon>Gammaproteobacteria</taxon>
        <taxon>Pasteurellales</taxon>
        <taxon>Pasteurellaceae</taxon>
        <taxon>Actinobacillus</taxon>
    </lineage>
</organism>
<dbReference type="RefSeq" id="WP_014992234.1">
    <property type="nucleotide sequence ID" value="NZ_JAJUOY010000007.1"/>
</dbReference>
<keyword evidence="3" id="KW-1133">Transmembrane helix</keyword>
<keyword evidence="5" id="KW-1185">Reference proteome</keyword>
<comment type="caution">
    <text evidence="4">The sequence shown here is derived from an EMBL/GenBank/DDBJ whole genome shotgun (WGS) entry which is preliminary data.</text>
</comment>
<evidence type="ECO:0000313" key="4">
    <source>
        <dbReference type="EMBL" id="MCQ9629286.1"/>
    </source>
</evidence>
<evidence type="ECO:0000256" key="1">
    <source>
        <dbReference type="SAM" id="Coils"/>
    </source>
</evidence>
<reference evidence="4 5" key="1">
    <citation type="submission" date="2021-12" db="EMBL/GenBank/DDBJ databases">
        <title>Identification and characterization of A. suis stains in western Canada.</title>
        <authorList>
            <person name="Kulathunga D.G.R.S."/>
            <person name="De Oliveira Costa M."/>
        </authorList>
    </citation>
    <scope>NUCLEOTIDE SEQUENCE [LARGE SCALE GENOMIC DNA]</scope>
    <source>
        <strain evidence="4 5">18_292</strain>
    </source>
</reference>
<feature type="coiled-coil region" evidence="1">
    <location>
        <begin position="270"/>
        <end position="297"/>
    </location>
</feature>
<accession>A0ABT1WSG5</accession>
<feature type="region of interest" description="Disordered" evidence="2">
    <location>
        <begin position="368"/>
        <end position="402"/>
    </location>
</feature>
<evidence type="ECO:0000256" key="2">
    <source>
        <dbReference type="SAM" id="MobiDB-lite"/>
    </source>
</evidence>
<dbReference type="GeneID" id="34291621"/>
<feature type="transmembrane region" description="Helical" evidence="3">
    <location>
        <begin position="331"/>
        <end position="349"/>
    </location>
</feature>
<dbReference type="EMBL" id="JAJUPA010000002">
    <property type="protein sequence ID" value="MCQ9629286.1"/>
    <property type="molecule type" value="Genomic_DNA"/>
</dbReference>
<keyword evidence="1" id="KW-0175">Coiled coil</keyword>
<keyword evidence="3" id="KW-0812">Transmembrane</keyword>
<feature type="transmembrane region" description="Helical" evidence="3">
    <location>
        <begin position="421"/>
        <end position="439"/>
    </location>
</feature>
<keyword evidence="3" id="KW-0472">Membrane</keyword>
<sequence length="535" mass="61722">MSIRMTKFNQEILSLWEEIEESVGEINAAGLSTEDRDEIARFKKVVTYISEMLKAVDPDFVPMSVLNKTKTPISTIKSNLTRYLKTNNITYIKSINDDPLDTILRDLMPFIFYKGEAAAALQNALNQYSETILEHAQSYLANAKSSAQEAEILSQDVRTIVSDLSKKREQFSEYSEQLFEKDGVKSKISSLVNYFEEKNSQLTKFHQEIFDPKDGIKEQIKNYLSDGKSQNTELHSLKSNSSHILDELSEFYIQIFGKKNEDGDFEGGLKNELEIRKNELDEFKRQQQERYQELNTQIENLLPGATSAGLSSAYHEMYEKFNNEVKDYGKWFYWALGILFIVIIAVTCIHNKSNEINILNQVTTSFTTQNNESNEPKDSSETSNKTKTELAHNESKVDNNQTSNVKEVSLSNRIMAILDSLIYKLPFVLPALWLVLFVSRRRNEAQRLAQEYAHKEALAKSYDSYKQQIEKLSEENRNELLPKLMDNMLKAIALNPAETLDKNHKEPTPIEEVLKKKEFWDFIEKVKNLMPTKKE</sequence>
<feature type="compositionally biased region" description="Basic and acidic residues" evidence="2">
    <location>
        <begin position="374"/>
        <end position="397"/>
    </location>
</feature>
<name>A0ABT1WSG5_ACTSU</name>
<evidence type="ECO:0000256" key="3">
    <source>
        <dbReference type="SAM" id="Phobius"/>
    </source>
</evidence>
<dbReference type="Proteomes" id="UP001206331">
    <property type="component" value="Unassembled WGS sequence"/>
</dbReference>
<protein>
    <submittedName>
        <fullName evidence="4">Uncharacterized protein</fullName>
    </submittedName>
</protein>